<feature type="compositionally biased region" description="Polar residues" evidence="6">
    <location>
        <begin position="41"/>
        <end position="52"/>
    </location>
</feature>
<dbReference type="FunFam" id="2.30.29.30:FF:000035">
    <property type="entry name" value="Disabled homolog 2 isoform 1"/>
    <property type="match status" value="1"/>
</dbReference>
<organism evidence="8 9">
    <name type="scientific">Equus caballus</name>
    <name type="common">Horse</name>
    <dbReference type="NCBI Taxonomy" id="9796"/>
    <lineage>
        <taxon>Eukaryota</taxon>
        <taxon>Metazoa</taxon>
        <taxon>Chordata</taxon>
        <taxon>Craniata</taxon>
        <taxon>Vertebrata</taxon>
        <taxon>Euteleostomi</taxon>
        <taxon>Mammalia</taxon>
        <taxon>Eutheria</taxon>
        <taxon>Laurasiatheria</taxon>
        <taxon>Perissodactyla</taxon>
        <taxon>Equidae</taxon>
        <taxon>Equus</taxon>
    </lineage>
</organism>
<dbReference type="GO" id="GO:0001650">
    <property type="term" value="C:fibrillar center"/>
    <property type="evidence" value="ECO:0007669"/>
    <property type="project" value="Ensembl"/>
</dbReference>
<sequence length="801" mass="85734">MTGVCSGLCSFETSPSGIAWCPKCLLVLEFAVCLPAMSNEVETSTTNGQPDQQAAPKAPSKKEKKKGSEKTDEYLLARFKGDGVKYKAKLIGIDDVPDARGDKMSQDSMMKLKGMAAAGRSQGQHKQRIWVNISLSGIKIIDEKTGVIEHEHPVNKISFIARDVTDNRAFGYVCGGEGQHQFFAIKTGQQAEPLVVDLKDLFQVIYNVKKKEEEKKKMEEANKAVENGSESLMSLDDQANKLKLGVDQMDLFGDMSTPPDLNSPTESKDILLVDLNSEIDNNQKSLRDDSFLTNGITSCSLPRPKPQASFLPENAFSANLNFFPTPNPDPFRDDPFAQPDQSTPSSFDSLKSPDQKKENLSSLSTPLSNGSLNGDVDYFGQQFDQISNRTGKQEAQADPWPLSSTQTQPAVRTQNGVSEREQNGFHFKSSPNPFVGSPPKGLSVPNGVKQDLESSVQSSPPDSIAIIPPPQSAKPGRGRRTAKSPAKDLLASDIFAPPVSEPPGQTSPTGQSATQTNPLDLFKRSASTPVGPLAGLGGVSVTPSQAGPWSPTSLVFSQSTSMVPGAVMGGQLSGFCQPVIFTTSPAVASWNQPSSFAASTPPPAPVVWGPSASVAPNTWSSTSPLGNPFQSNIFPAPASSGQLSSLLDTPPQPPPRTGPPKDISSDAFTALDPLGDKEVKEVKEMFKDFQLRQPPAVPARKGEQTSSGTSSAFSNYFNSKVGIPQENADHDDFDANQLLKKINEPPKPAPRQSALPVTKSADNGFENPFSKDSFSSSQASMASPQPTSPDVYKDPFGNPFA</sequence>
<feature type="compositionally biased region" description="Polar residues" evidence="6">
    <location>
        <begin position="503"/>
        <end position="516"/>
    </location>
</feature>
<keyword evidence="4" id="KW-0597">Phosphoprotein</keyword>
<evidence type="ECO:0000256" key="5">
    <source>
        <dbReference type="ARBA" id="ARBA00022782"/>
    </source>
</evidence>
<dbReference type="AlphaFoldDB" id="A0A9L0RRQ4"/>
<dbReference type="PANTHER" id="PTHR47695:SF5">
    <property type="entry name" value="DISABLED HOMOLOG 2"/>
    <property type="match status" value="1"/>
</dbReference>
<reference evidence="8" key="3">
    <citation type="submission" date="2025-09" db="UniProtKB">
        <authorList>
            <consortium name="Ensembl"/>
        </authorList>
    </citation>
    <scope>IDENTIFICATION</scope>
    <source>
        <strain evidence="8">Thoroughbred</strain>
    </source>
</reference>
<dbReference type="SUPFAM" id="SSF50729">
    <property type="entry name" value="PH domain-like"/>
    <property type="match status" value="1"/>
</dbReference>
<feature type="compositionally biased region" description="Low complexity" evidence="6">
    <location>
        <begin position="768"/>
        <end position="789"/>
    </location>
</feature>
<dbReference type="GO" id="GO:0060391">
    <property type="term" value="P:positive regulation of SMAD protein signal transduction"/>
    <property type="evidence" value="ECO:0007669"/>
    <property type="project" value="Ensembl"/>
</dbReference>
<dbReference type="GO" id="GO:0043066">
    <property type="term" value="P:negative regulation of apoptotic process"/>
    <property type="evidence" value="ECO:0007669"/>
    <property type="project" value="Ensembl"/>
</dbReference>
<evidence type="ECO:0000256" key="3">
    <source>
        <dbReference type="ARBA" id="ARBA00022490"/>
    </source>
</evidence>
<evidence type="ECO:0000259" key="7">
    <source>
        <dbReference type="PROSITE" id="PS01179"/>
    </source>
</evidence>
<feature type="compositionally biased region" description="Polar residues" evidence="6">
    <location>
        <begin position="704"/>
        <end position="718"/>
    </location>
</feature>
<dbReference type="GO" id="GO:0007179">
    <property type="term" value="P:transforming growth factor beta receptor signaling pathway"/>
    <property type="evidence" value="ECO:0007669"/>
    <property type="project" value="Ensembl"/>
</dbReference>
<feature type="domain" description="PID" evidence="7">
    <location>
        <begin position="81"/>
        <end position="234"/>
    </location>
</feature>
<feature type="compositionally biased region" description="Polar residues" evidence="6">
    <location>
        <begin position="402"/>
        <end position="417"/>
    </location>
</feature>
<dbReference type="GO" id="GO:0060766">
    <property type="term" value="P:negative regulation of androgen receptor signaling pathway"/>
    <property type="evidence" value="ECO:0007669"/>
    <property type="project" value="Ensembl"/>
</dbReference>
<dbReference type="GO" id="GO:0045944">
    <property type="term" value="P:positive regulation of transcription by RNA polymerase II"/>
    <property type="evidence" value="ECO:0007669"/>
    <property type="project" value="Ensembl"/>
</dbReference>
<dbReference type="Proteomes" id="UP000002281">
    <property type="component" value="Chromosome 21"/>
</dbReference>
<dbReference type="GO" id="GO:0038024">
    <property type="term" value="F:cargo receptor activity"/>
    <property type="evidence" value="ECO:0000318"/>
    <property type="project" value="GO_Central"/>
</dbReference>
<dbReference type="GO" id="GO:0035615">
    <property type="term" value="F:clathrin adaptor activity"/>
    <property type="evidence" value="ECO:0000318"/>
    <property type="project" value="GO_Central"/>
</dbReference>
<feature type="compositionally biased region" description="Low complexity" evidence="6">
    <location>
        <begin position="457"/>
        <end position="466"/>
    </location>
</feature>
<dbReference type="InterPro" id="IPR048559">
    <property type="entry name" value="DAB1/2_SBM"/>
</dbReference>
<feature type="compositionally biased region" description="Polar residues" evidence="6">
    <location>
        <begin position="360"/>
        <end position="372"/>
    </location>
</feature>
<dbReference type="Pfam" id="PF21792">
    <property type="entry name" value="DAB2_SBM"/>
    <property type="match status" value="1"/>
</dbReference>
<dbReference type="GO" id="GO:1903077">
    <property type="term" value="P:negative regulation of protein localization to plasma membrane"/>
    <property type="evidence" value="ECO:0007669"/>
    <property type="project" value="Ensembl"/>
</dbReference>
<dbReference type="GO" id="GO:0006898">
    <property type="term" value="P:receptor-mediated endocytosis"/>
    <property type="evidence" value="ECO:0000318"/>
    <property type="project" value="GO_Central"/>
</dbReference>
<dbReference type="GO" id="GO:0035026">
    <property type="term" value="P:leading edge cell differentiation"/>
    <property type="evidence" value="ECO:0007669"/>
    <property type="project" value="Ensembl"/>
</dbReference>
<dbReference type="GO" id="GO:0032436">
    <property type="term" value="P:positive regulation of proteasomal ubiquitin-dependent protein catabolic process"/>
    <property type="evidence" value="ECO:0007669"/>
    <property type="project" value="Ensembl"/>
</dbReference>
<evidence type="ECO:0000256" key="2">
    <source>
        <dbReference type="ARBA" id="ARBA00022473"/>
    </source>
</evidence>
<proteinExistence type="evidence at protein level"/>
<dbReference type="GO" id="GO:2000643">
    <property type="term" value="P:positive regulation of early endosome to late endosome transport"/>
    <property type="evidence" value="ECO:0007669"/>
    <property type="project" value="Ensembl"/>
</dbReference>
<dbReference type="CDD" id="cd01215">
    <property type="entry name" value="PTB_Dab"/>
    <property type="match status" value="1"/>
</dbReference>
<gene>
    <name evidence="8" type="primary">DAB2</name>
</gene>
<evidence type="ECO:0000256" key="6">
    <source>
        <dbReference type="SAM" id="MobiDB-lite"/>
    </source>
</evidence>
<evidence type="ECO:0000313" key="8">
    <source>
        <dbReference type="Ensembl" id="ENSECAP00000064519.1"/>
    </source>
</evidence>
<feature type="region of interest" description="Disordered" evidence="6">
    <location>
        <begin position="41"/>
        <end position="69"/>
    </location>
</feature>
<dbReference type="Ensembl" id="ENSECAT00000133858.1">
    <property type="protein sequence ID" value="ENSECAP00000064519.1"/>
    <property type="gene ID" value="ENSECAG00000013597.4"/>
</dbReference>
<comment type="subcellular location">
    <subcellularLocation>
        <location evidence="1">Cytoplasm</location>
    </subcellularLocation>
</comment>
<evidence type="ECO:0000256" key="4">
    <source>
        <dbReference type="ARBA" id="ARBA00022553"/>
    </source>
</evidence>
<dbReference type="GeneTree" id="ENSGT00940000155567"/>
<dbReference type="GO" id="GO:0090090">
    <property type="term" value="P:negative regulation of canonical Wnt signaling pathway"/>
    <property type="evidence" value="ECO:0000318"/>
    <property type="project" value="GO_Central"/>
</dbReference>
<dbReference type="InterPro" id="IPR048561">
    <property type="entry name" value="Dab_PTB"/>
</dbReference>
<feature type="region of interest" description="Disordered" evidence="6">
    <location>
        <begin position="687"/>
        <end position="801"/>
    </location>
</feature>
<dbReference type="GO" id="GO:0030136">
    <property type="term" value="C:clathrin-coated vesicle"/>
    <property type="evidence" value="ECO:0007669"/>
    <property type="project" value="Ensembl"/>
</dbReference>
<dbReference type="GO" id="GO:0030335">
    <property type="term" value="P:positive regulation of cell migration"/>
    <property type="evidence" value="ECO:0007669"/>
    <property type="project" value="Ensembl"/>
</dbReference>
<protein>
    <submittedName>
        <fullName evidence="8">DAB adaptor protein 2</fullName>
    </submittedName>
</protein>
<feature type="region of interest" description="Disordered" evidence="6">
    <location>
        <begin position="640"/>
        <end position="668"/>
    </location>
</feature>
<evidence type="ECO:0000256" key="1">
    <source>
        <dbReference type="ARBA" id="ARBA00004496"/>
    </source>
</evidence>
<feature type="region of interest" description="Disordered" evidence="6">
    <location>
        <begin position="320"/>
        <end position="516"/>
    </location>
</feature>
<feature type="compositionally biased region" description="Polar residues" evidence="6">
    <location>
        <begin position="339"/>
        <end position="349"/>
    </location>
</feature>
<name>A0A9L0RRQ4_HORSE</name>
<keyword evidence="2" id="KW-0217">Developmental protein</keyword>
<evidence type="ECO:0000313" key="9">
    <source>
        <dbReference type="Proteomes" id="UP000002281"/>
    </source>
</evidence>
<keyword evidence="10" id="KW-1267">Proteomics identification</keyword>
<evidence type="ECO:0007829" key="10">
    <source>
        <dbReference type="PeptideAtlas" id="A0A9L0RRQ4"/>
    </source>
</evidence>
<dbReference type="InterPro" id="IPR006020">
    <property type="entry name" value="PTB/PI_dom"/>
</dbReference>
<keyword evidence="9" id="KW-1185">Reference proteome</keyword>
<dbReference type="PROSITE" id="PS01179">
    <property type="entry name" value="PID"/>
    <property type="match status" value="1"/>
</dbReference>
<keyword evidence="3" id="KW-0963">Cytoplasm</keyword>
<dbReference type="GO" id="GO:0045807">
    <property type="term" value="P:positive regulation of endocytosis"/>
    <property type="evidence" value="ECO:0000318"/>
    <property type="project" value="GO_Central"/>
</dbReference>
<dbReference type="Gene3D" id="2.30.29.30">
    <property type="entry name" value="Pleckstrin-homology domain (PH domain)/Phosphotyrosine-binding domain (PTB)"/>
    <property type="match status" value="1"/>
</dbReference>
<reference evidence="8" key="2">
    <citation type="submission" date="2025-08" db="UniProtKB">
        <authorList>
            <consortium name="Ensembl"/>
        </authorList>
    </citation>
    <scope>IDENTIFICATION</scope>
    <source>
        <strain evidence="8">Thoroughbred</strain>
    </source>
</reference>
<dbReference type="Pfam" id="PF00640">
    <property type="entry name" value="PID"/>
    <property type="match status" value="1"/>
</dbReference>
<dbReference type="PANTHER" id="PTHR47695">
    <property type="entry name" value="PID DOMAIN-CONTAINING PROTEIN"/>
    <property type="match status" value="1"/>
</dbReference>
<dbReference type="GO" id="GO:0005737">
    <property type="term" value="C:cytoplasm"/>
    <property type="evidence" value="ECO:0000318"/>
    <property type="project" value="GO_Central"/>
</dbReference>
<dbReference type="InterPro" id="IPR011993">
    <property type="entry name" value="PH-like_dom_sf"/>
</dbReference>
<dbReference type="SMART" id="SM00462">
    <property type="entry name" value="PTB"/>
    <property type="match status" value="1"/>
</dbReference>
<reference evidence="8 9" key="1">
    <citation type="journal article" date="2009" name="Science">
        <title>Genome sequence, comparative analysis, and population genetics of the domestic horse.</title>
        <authorList>
            <consortium name="Broad Institute Genome Sequencing Platform"/>
            <consortium name="Broad Institute Whole Genome Assembly Team"/>
            <person name="Wade C.M."/>
            <person name="Giulotto E."/>
            <person name="Sigurdsson S."/>
            <person name="Zoli M."/>
            <person name="Gnerre S."/>
            <person name="Imsland F."/>
            <person name="Lear T.L."/>
            <person name="Adelson D.L."/>
            <person name="Bailey E."/>
            <person name="Bellone R.R."/>
            <person name="Bloecker H."/>
            <person name="Distl O."/>
            <person name="Edgar R.C."/>
            <person name="Garber M."/>
            <person name="Leeb T."/>
            <person name="Mauceli E."/>
            <person name="MacLeod J.N."/>
            <person name="Penedo M.C.T."/>
            <person name="Raison J.M."/>
            <person name="Sharpe T."/>
            <person name="Vogel J."/>
            <person name="Andersson L."/>
            <person name="Antczak D.F."/>
            <person name="Biagi T."/>
            <person name="Binns M.M."/>
            <person name="Chowdhary B.P."/>
            <person name="Coleman S.J."/>
            <person name="Della Valle G."/>
            <person name="Fryc S."/>
            <person name="Guerin G."/>
            <person name="Hasegawa T."/>
            <person name="Hill E.W."/>
            <person name="Jurka J."/>
            <person name="Kiialainen A."/>
            <person name="Lindgren G."/>
            <person name="Liu J."/>
            <person name="Magnani E."/>
            <person name="Mickelson J.R."/>
            <person name="Murray J."/>
            <person name="Nergadze S.G."/>
            <person name="Onofrio R."/>
            <person name="Pedroni S."/>
            <person name="Piras M.F."/>
            <person name="Raudsepp T."/>
            <person name="Rocchi M."/>
            <person name="Roeed K.H."/>
            <person name="Ryder O.A."/>
            <person name="Searle S."/>
            <person name="Skow L."/>
            <person name="Swinburne J.E."/>
            <person name="Syvaenen A.C."/>
            <person name="Tozaki T."/>
            <person name="Valberg S.J."/>
            <person name="Vaudin M."/>
            <person name="White J.R."/>
            <person name="Zody M.C."/>
            <person name="Lander E.S."/>
            <person name="Lindblad-Toh K."/>
        </authorList>
    </citation>
    <scope>NUCLEOTIDE SEQUENCE [LARGE SCALE GENOMIC DNA]</scope>
    <source>
        <strain evidence="8 9">Thoroughbred</strain>
    </source>
</reference>
<dbReference type="GO" id="GO:2000096">
    <property type="term" value="P:positive regulation of Wnt signaling pathway, planar cell polarity pathway"/>
    <property type="evidence" value="ECO:0007669"/>
    <property type="project" value="Ensembl"/>
</dbReference>
<dbReference type="GO" id="GO:2000370">
    <property type="term" value="P:positive regulation of clathrin-dependent endocytosis"/>
    <property type="evidence" value="ECO:0007669"/>
    <property type="project" value="Ensembl"/>
</dbReference>
<dbReference type="GO" id="GO:0046332">
    <property type="term" value="F:SMAD binding"/>
    <property type="evidence" value="ECO:0007669"/>
    <property type="project" value="Ensembl"/>
</dbReference>
<accession>A0A9L0RRQ4</accession>
<dbReference type="GO" id="GO:0000122">
    <property type="term" value="P:negative regulation of transcription by RNA polymerase II"/>
    <property type="evidence" value="ECO:0007669"/>
    <property type="project" value="Ensembl"/>
</dbReference>
<dbReference type="GO" id="GO:0005905">
    <property type="term" value="C:clathrin-coated pit"/>
    <property type="evidence" value="ECO:0000318"/>
    <property type="project" value="GO_Central"/>
</dbReference>
<keyword evidence="5" id="KW-0221">Differentiation</keyword>
<dbReference type="GO" id="GO:0005886">
    <property type="term" value="C:plasma membrane"/>
    <property type="evidence" value="ECO:0007669"/>
    <property type="project" value="Ensembl"/>
</dbReference>
<dbReference type="GO" id="GO:0010718">
    <property type="term" value="P:positive regulation of epithelial to mesenchymal transition"/>
    <property type="evidence" value="ECO:0000318"/>
    <property type="project" value="GO_Central"/>
</dbReference>